<gene>
    <name evidence="2" type="ORF">MUG09_01585</name>
</gene>
<organism evidence="2 3">
    <name type="scientific">Sphaerochaeta associata</name>
    <dbReference type="NCBI Taxonomy" id="1129264"/>
    <lineage>
        <taxon>Bacteria</taxon>
        <taxon>Pseudomonadati</taxon>
        <taxon>Spirochaetota</taxon>
        <taxon>Spirochaetia</taxon>
        <taxon>Spirochaetales</taxon>
        <taxon>Sphaerochaetaceae</taxon>
        <taxon>Sphaerochaeta</taxon>
    </lineage>
</organism>
<dbReference type="RefSeq" id="WP_244772827.1">
    <property type="nucleotide sequence ID" value="NZ_CP094929.1"/>
</dbReference>
<feature type="domain" description="Nucleotidyl transferase" evidence="1">
    <location>
        <begin position="4"/>
        <end position="241"/>
    </location>
</feature>
<sequence>MICLILAAGYATRLYPLTENFPKPLLDVQGRTVLDWLLSDVDRIEGIGKYVVVSNHKFYDHFTAWKESCSLSHPVVVLDDGSTDNPNRLGAVKDILFAIEEQEIDEDLLVLAGDNLLDFSLSGFVPFFREKQATCIMRHYEPSLAALQRTGVATIDSSDKVLLMEEKPKEPKSNWAVPPFYVYKREDLPLIRKAIESGCNTDAPGSFIAWLCSHTPVYAYPMPGKRWDIGNLQSYEQVKQEFDGSRLPKQ</sequence>
<protein>
    <submittedName>
        <fullName evidence="2">Nucleotidyltransferase family protein</fullName>
    </submittedName>
</protein>
<dbReference type="EMBL" id="CP094929">
    <property type="protein sequence ID" value="UOM51464.1"/>
    <property type="molecule type" value="Genomic_DNA"/>
</dbReference>
<proteinExistence type="predicted"/>
<name>A0ABY4DBP4_9SPIR</name>
<dbReference type="InterPro" id="IPR005835">
    <property type="entry name" value="NTP_transferase_dom"/>
</dbReference>
<evidence type="ECO:0000313" key="2">
    <source>
        <dbReference type="EMBL" id="UOM51464.1"/>
    </source>
</evidence>
<accession>A0ABY4DBP4</accession>
<dbReference type="SUPFAM" id="SSF53448">
    <property type="entry name" value="Nucleotide-diphospho-sugar transferases"/>
    <property type="match status" value="1"/>
</dbReference>
<reference evidence="3" key="1">
    <citation type="journal article" date="2024" name="J Bioinform Genom">
        <title>Complete genome sequence of the type strain bacterium Sphaerochaeta associata GLS2t (VKM B-2742)t.</title>
        <authorList>
            <person name="Troshina O.Y."/>
            <person name="Tepeeva A.N."/>
            <person name="Arzamasceva V.O."/>
            <person name="Whitman W.B."/>
            <person name="Varghese N."/>
            <person name="Shapiro N."/>
            <person name="Woyke T."/>
            <person name="Kripides N.C."/>
            <person name="Vasilenko O.V."/>
        </authorList>
    </citation>
    <scope>NUCLEOTIDE SEQUENCE [LARGE SCALE GENOMIC DNA]</scope>
    <source>
        <strain evidence="3">GLS2T</strain>
    </source>
</reference>
<dbReference type="PANTHER" id="PTHR42883:SF2">
    <property type="entry name" value="THYMIDYLYLTRANSFERASE"/>
    <property type="match status" value="1"/>
</dbReference>
<dbReference type="PANTHER" id="PTHR42883">
    <property type="entry name" value="GLUCOSE-1-PHOSPHATE THYMIDYLTRANSFERASE"/>
    <property type="match status" value="1"/>
</dbReference>
<dbReference type="Proteomes" id="UP000829708">
    <property type="component" value="Chromosome"/>
</dbReference>
<keyword evidence="3" id="KW-1185">Reference proteome</keyword>
<evidence type="ECO:0000313" key="3">
    <source>
        <dbReference type="Proteomes" id="UP000829708"/>
    </source>
</evidence>
<dbReference type="Gene3D" id="3.90.550.10">
    <property type="entry name" value="Spore Coat Polysaccharide Biosynthesis Protein SpsA, Chain A"/>
    <property type="match status" value="1"/>
</dbReference>
<dbReference type="CDD" id="cd04181">
    <property type="entry name" value="NTP_transferase"/>
    <property type="match status" value="1"/>
</dbReference>
<dbReference type="InterPro" id="IPR029044">
    <property type="entry name" value="Nucleotide-diphossugar_trans"/>
</dbReference>
<dbReference type="Pfam" id="PF00483">
    <property type="entry name" value="NTP_transferase"/>
    <property type="match status" value="1"/>
</dbReference>
<evidence type="ECO:0000259" key="1">
    <source>
        <dbReference type="Pfam" id="PF00483"/>
    </source>
</evidence>